<dbReference type="InterPro" id="IPR051310">
    <property type="entry name" value="MCP_chemotaxis"/>
</dbReference>
<evidence type="ECO:0000256" key="5">
    <source>
        <dbReference type="PROSITE-ProRule" id="PRU00284"/>
    </source>
</evidence>
<dbReference type="InterPro" id="IPR004089">
    <property type="entry name" value="MCPsignal_dom"/>
</dbReference>
<evidence type="ECO:0000313" key="9">
    <source>
        <dbReference type="EMBL" id="CAP51708.1"/>
    </source>
</evidence>
<dbReference type="InterPro" id="IPR004090">
    <property type="entry name" value="Chemotax_Me-accpt_rcpt"/>
</dbReference>
<evidence type="ECO:0000256" key="1">
    <source>
        <dbReference type="ARBA" id="ARBA00004370"/>
    </source>
</evidence>
<evidence type="ECO:0000259" key="7">
    <source>
        <dbReference type="PROSITE" id="PS50111"/>
    </source>
</evidence>
<feature type="transmembrane region" description="Helical" evidence="6">
    <location>
        <begin position="202"/>
        <end position="224"/>
    </location>
</feature>
<reference evidence="9 10" key="1">
    <citation type="journal article" date="2008" name="J. Biotechnol.">
        <title>The genome of Xanthomonas campestris pv. campestris B100 and its use for the reconstruction of metabolic pathways involved in xanthan biosynthesis.</title>
        <authorList>
            <person name="Vorholter F.J."/>
            <person name="Schneiker S."/>
            <person name="Goesmann A."/>
            <person name="Krause L."/>
            <person name="Bekel T."/>
            <person name="Kaiser O."/>
            <person name="Linke B."/>
            <person name="Patschkowski T."/>
            <person name="Ruckert C."/>
            <person name="Schmid J."/>
            <person name="Sidhu V.K."/>
            <person name="Sieber V."/>
            <person name="Tauch A."/>
            <person name="Watt S.A."/>
            <person name="Weisshaar B."/>
            <person name="Becker A."/>
            <person name="Niehaus K."/>
            <person name="Puhler A."/>
        </authorList>
    </citation>
    <scope>NUCLEOTIDE SEQUENCE [LARGE SCALE GENOMIC DNA]</scope>
    <source>
        <strain evidence="9 10">B100</strain>
    </source>
</reference>
<dbReference type="Gene3D" id="1.20.120.1530">
    <property type="match status" value="2"/>
</dbReference>
<dbReference type="KEGG" id="xca:xcc-b100_2351"/>
<dbReference type="Proteomes" id="UP000001188">
    <property type="component" value="Chromosome"/>
</dbReference>
<feature type="transmembrane region" description="Helical" evidence="6">
    <location>
        <begin position="20"/>
        <end position="42"/>
    </location>
</feature>
<dbReference type="PROSITE" id="PS50111">
    <property type="entry name" value="CHEMOTAXIS_TRANSDUC_2"/>
    <property type="match status" value="1"/>
</dbReference>
<keyword evidence="6" id="KW-0472">Membrane</keyword>
<dbReference type="SMART" id="SM00304">
    <property type="entry name" value="HAMP"/>
    <property type="match status" value="3"/>
</dbReference>
<dbReference type="Pfam" id="PF12729">
    <property type="entry name" value="4HB_MCP_1"/>
    <property type="match status" value="1"/>
</dbReference>
<dbReference type="FunFam" id="1.10.287.950:FF:000001">
    <property type="entry name" value="Methyl-accepting chemotaxis sensory transducer"/>
    <property type="match status" value="1"/>
</dbReference>
<dbReference type="Pfam" id="PF00015">
    <property type="entry name" value="MCPsignal"/>
    <property type="match status" value="1"/>
</dbReference>
<proteinExistence type="inferred from homology"/>
<accession>B0RTC2</accession>
<gene>
    <name evidence="9" type="ORF">XCCB100_2351</name>
</gene>
<dbReference type="PANTHER" id="PTHR43531:SF14">
    <property type="entry name" value="METHYL-ACCEPTING CHEMOTAXIS PROTEIN I-RELATED"/>
    <property type="match status" value="1"/>
</dbReference>
<name>B0RTC2_XANCB</name>
<dbReference type="GO" id="GO:0006935">
    <property type="term" value="P:chemotaxis"/>
    <property type="evidence" value="ECO:0007669"/>
    <property type="project" value="UniProtKB-KW"/>
</dbReference>
<keyword evidence="6" id="KW-1133">Transmembrane helix</keyword>
<keyword evidence="3 5" id="KW-0807">Transducer</keyword>
<evidence type="ECO:0000259" key="8">
    <source>
        <dbReference type="PROSITE" id="PS50885"/>
    </source>
</evidence>
<evidence type="ECO:0000256" key="6">
    <source>
        <dbReference type="SAM" id="Phobius"/>
    </source>
</evidence>
<evidence type="ECO:0000256" key="3">
    <source>
        <dbReference type="ARBA" id="ARBA00023224"/>
    </source>
</evidence>
<feature type="domain" description="Methyl-accepting transducer" evidence="7">
    <location>
        <begin position="464"/>
        <end position="693"/>
    </location>
</feature>
<keyword evidence="6" id="KW-0812">Transmembrane</keyword>
<dbReference type="GO" id="GO:0004888">
    <property type="term" value="F:transmembrane signaling receptor activity"/>
    <property type="evidence" value="ECO:0007669"/>
    <property type="project" value="InterPro"/>
</dbReference>
<evidence type="ECO:0000313" key="10">
    <source>
        <dbReference type="Proteomes" id="UP000001188"/>
    </source>
</evidence>
<dbReference type="CDD" id="cd06225">
    <property type="entry name" value="HAMP"/>
    <property type="match status" value="1"/>
</dbReference>
<keyword evidence="2" id="KW-0488">Methylation</keyword>
<dbReference type="PANTHER" id="PTHR43531">
    <property type="entry name" value="PROTEIN ICFG"/>
    <property type="match status" value="1"/>
</dbReference>
<dbReference type="SUPFAM" id="SSF58104">
    <property type="entry name" value="Methyl-accepting chemotaxis protein (MCP) signaling domain"/>
    <property type="match status" value="1"/>
</dbReference>
<dbReference type="HOGENOM" id="CLU_000445_107_20_6"/>
<comment type="subcellular location">
    <subcellularLocation>
        <location evidence="1">Membrane</location>
    </subcellularLocation>
</comment>
<dbReference type="Pfam" id="PF00672">
    <property type="entry name" value="HAMP"/>
    <property type="match status" value="1"/>
</dbReference>
<dbReference type="CDD" id="cd19411">
    <property type="entry name" value="MCP2201-like_sensor"/>
    <property type="match status" value="1"/>
</dbReference>
<dbReference type="EMBL" id="AM920689">
    <property type="protein sequence ID" value="CAP51708.1"/>
    <property type="molecule type" value="Genomic_DNA"/>
</dbReference>
<dbReference type="GO" id="GO:0005886">
    <property type="term" value="C:plasma membrane"/>
    <property type="evidence" value="ECO:0007669"/>
    <property type="project" value="TreeGrafter"/>
</dbReference>
<comment type="similarity">
    <text evidence="4">Belongs to the methyl-accepting chemotaxis (MCP) protein family.</text>
</comment>
<dbReference type="Gene3D" id="1.10.287.950">
    <property type="entry name" value="Methyl-accepting chemotaxis protein"/>
    <property type="match status" value="1"/>
</dbReference>
<dbReference type="PROSITE" id="PS50885">
    <property type="entry name" value="HAMP"/>
    <property type="match status" value="2"/>
</dbReference>
<dbReference type="InterPro" id="IPR024478">
    <property type="entry name" value="HlyB_4HB_MCP"/>
</dbReference>
<dbReference type="PRINTS" id="PR00260">
    <property type="entry name" value="CHEMTRNSDUCR"/>
</dbReference>
<dbReference type="InterPro" id="IPR003660">
    <property type="entry name" value="HAMP_dom"/>
</dbReference>
<dbReference type="SMART" id="SM00283">
    <property type="entry name" value="MA"/>
    <property type="match status" value="1"/>
</dbReference>
<dbReference type="GO" id="GO:0007165">
    <property type="term" value="P:signal transduction"/>
    <property type="evidence" value="ECO:0007669"/>
    <property type="project" value="UniProtKB-KW"/>
</dbReference>
<dbReference type="CDD" id="cd11386">
    <property type="entry name" value="MCP_signal"/>
    <property type="match status" value="1"/>
</dbReference>
<protein>
    <submittedName>
        <fullName evidence="9">Methyl-accepting chemotaxis protein</fullName>
    </submittedName>
</protein>
<evidence type="ECO:0000256" key="4">
    <source>
        <dbReference type="ARBA" id="ARBA00029447"/>
    </source>
</evidence>
<evidence type="ECO:0000256" key="2">
    <source>
        <dbReference type="ARBA" id="ARBA00022481"/>
    </source>
</evidence>
<feature type="domain" description="HAMP" evidence="8">
    <location>
        <begin position="413"/>
        <end position="459"/>
    </location>
</feature>
<sequence length="712" mass="76351">MGPPPHSIEPMSFFSNLRIGQRLALGFLALIVLMVMLTVVGIQRVRAIDQRLTQINDVNSVKQRYAINFRGSVHDRAIALRDVVLMNTTADRQAAEHAIDKLAADYARSAQPLDALLATSSDQKEKDILQSIKAIEQRSMPLIAQVRSLRDAGDRLHAEEDLLKQARPAFIDWLASINAFIDLQEAKNREAAEEAVATARGFAMLMVVSTIVALLLGAAIALLLTRSVVLPLRQALGLAERISAGDLSSRDVAAGADESGQLLRAMQQMQARLQAVISAQREMAARHDAGAISYRTDAERFPGDYGHMVQDTNALVDAHVRTQLRMTEVMGRYAVGDLAQDIEQYPGERAAITATMSQAKQNLHAINAQIQELTEAACAGNFSRRGQADRFEHAFARMVDNLNTMMSTSDTTLSRFSSLLRAIAQGDLTVRMHGNFQGVFALMRDDANSTVARLTEIVAGIQESSNNIGFAAEDITAGNQALASRSAQQAANLEETAASMEELTSTVKQNADNARRANALALGAATVASEGRDVVSQVVETMSGIEVSSRRIADIVSVIDGIAFQTNILALNAAVEAARAGEQGRGFAVVASEVRTLSHRSSDAAKEIKILIAHSVQQVADGAVLVHKAGATMGGIVDSVQHVTDIMGQIAAASQEQASGIEQVNQTITQMDETTQQNVALVEAANAAARSLEQQSAQLVQAADVFKVAALH</sequence>
<organism evidence="9 10">
    <name type="scientific">Xanthomonas campestris pv. campestris (strain B100)</name>
    <dbReference type="NCBI Taxonomy" id="509169"/>
    <lineage>
        <taxon>Bacteria</taxon>
        <taxon>Pseudomonadati</taxon>
        <taxon>Pseudomonadota</taxon>
        <taxon>Gammaproteobacteria</taxon>
        <taxon>Lysobacterales</taxon>
        <taxon>Lysobacteraceae</taxon>
        <taxon>Xanthomonas</taxon>
    </lineage>
</organism>
<feature type="domain" description="HAMP" evidence="8">
    <location>
        <begin position="226"/>
        <end position="278"/>
    </location>
</feature>
<dbReference type="InterPro" id="IPR047347">
    <property type="entry name" value="YvaQ-like_sensor"/>
</dbReference>
<dbReference type="Pfam" id="PF18575">
    <property type="entry name" value="HAMP_N3"/>
    <property type="match status" value="1"/>
</dbReference>
<dbReference type="AlphaFoldDB" id="B0RTC2"/>
<dbReference type="SUPFAM" id="SSF158472">
    <property type="entry name" value="HAMP domain-like"/>
    <property type="match status" value="1"/>
</dbReference>
<dbReference type="Pfam" id="PF18947">
    <property type="entry name" value="HAMP_2"/>
    <property type="match status" value="1"/>
</dbReference>
<dbReference type="InterPro" id="IPR041395">
    <property type="entry name" value="McpB_HAMP_3rd"/>
</dbReference>